<reference evidence="2" key="3">
    <citation type="submission" date="2023-05" db="EMBL/GenBank/DDBJ databases">
        <authorList>
            <person name="Smith C.H."/>
        </authorList>
    </citation>
    <scope>NUCLEOTIDE SEQUENCE</scope>
    <source>
        <strain evidence="2">CHS0354</strain>
        <tissue evidence="2">Mantle</tissue>
    </source>
</reference>
<gene>
    <name evidence="2" type="ORF">CHS0354_017455</name>
</gene>
<evidence type="ECO:0000313" key="2">
    <source>
        <dbReference type="EMBL" id="KAK3577756.1"/>
    </source>
</evidence>
<keyword evidence="3" id="KW-1185">Reference proteome</keyword>
<proteinExistence type="predicted"/>
<reference evidence="2" key="2">
    <citation type="journal article" date="2021" name="Genome Biol. Evol.">
        <title>Developing a high-quality reference genome for a parasitic bivalve with doubly uniparental inheritance (Bivalvia: Unionida).</title>
        <authorList>
            <person name="Smith C.H."/>
        </authorList>
    </citation>
    <scope>NUCLEOTIDE SEQUENCE</scope>
    <source>
        <strain evidence="2">CHS0354</strain>
        <tissue evidence="2">Mantle</tissue>
    </source>
</reference>
<reference evidence="2" key="1">
    <citation type="journal article" date="2021" name="Genome Biol. Evol.">
        <title>A High-Quality Reference Genome for a Parasitic Bivalve with Doubly Uniparental Inheritance (Bivalvia: Unionida).</title>
        <authorList>
            <person name="Smith C.H."/>
        </authorList>
    </citation>
    <scope>NUCLEOTIDE SEQUENCE</scope>
    <source>
        <strain evidence="2">CHS0354</strain>
    </source>
</reference>
<organism evidence="2 3">
    <name type="scientific">Potamilus streckersoni</name>
    <dbReference type="NCBI Taxonomy" id="2493646"/>
    <lineage>
        <taxon>Eukaryota</taxon>
        <taxon>Metazoa</taxon>
        <taxon>Spiralia</taxon>
        <taxon>Lophotrochozoa</taxon>
        <taxon>Mollusca</taxon>
        <taxon>Bivalvia</taxon>
        <taxon>Autobranchia</taxon>
        <taxon>Heteroconchia</taxon>
        <taxon>Palaeoheterodonta</taxon>
        <taxon>Unionida</taxon>
        <taxon>Unionoidea</taxon>
        <taxon>Unionidae</taxon>
        <taxon>Ambleminae</taxon>
        <taxon>Lampsilini</taxon>
        <taxon>Potamilus</taxon>
    </lineage>
</organism>
<sequence length="236" mass="27821">MPWENNIKGRTMILQPQPGKSHPALKPGSSSSTSTSCKAPPKSPNDNKLGWVGKDIQVSNLTPPYPQHKHKSIRRRLHWSLRLPTFRDEAKLHRLDKLIEPGPLMIRVRLDVHNPRLHSKHRHGMDSGKYPSFGLTCDPNNKMYLTSASREQPLFDREQSLFDREQPLFDREQSLFDREQPLFDREQSLCDRERSLFDREQSLFDRERSLFDKEQSLFDRERSLFDKEQSLFDKWA</sequence>
<evidence type="ECO:0000313" key="3">
    <source>
        <dbReference type="Proteomes" id="UP001195483"/>
    </source>
</evidence>
<dbReference type="EMBL" id="JAEAOA010001077">
    <property type="protein sequence ID" value="KAK3577756.1"/>
    <property type="molecule type" value="Genomic_DNA"/>
</dbReference>
<protein>
    <submittedName>
        <fullName evidence="2">Uncharacterized protein</fullName>
    </submittedName>
</protein>
<dbReference type="AlphaFoldDB" id="A0AAE0VHF2"/>
<accession>A0AAE0VHF2</accession>
<feature type="region of interest" description="Disordered" evidence="1">
    <location>
        <begin position="1"/>
        <end position="50"/>
    </location>
</feature>
<name>A0AAE0VHF2_9BIVA</name>
<comment type="caution">
    <text evidence="2">The sequence shown here is derived from an EMBL/GenBank/DDBJ whole genome shotgun (WGS) entry which is preliminary data.</text>
</comment>
<evidence type="ECO:0000256" key="1">
    <source>
        <dbReference type="SAM" id="MobiDB-lite"/>
    </source>
</evidence>
<dbReference type="Proteomes" id="UP001195483">
    <property type="component" value="Unassembled WGS sequence"/>
</dbReference>